<keyword evidence="9" id="KW-0539">Nucleus</keyword>
<evidence type="ECO:0000313" key="15">
    <source>
        <dbReference type="Proteomes" id="UP001302812"/>
    </source>
</evidence>
<dbReference type="InterPro" id="IPR048538">
    <property type="entry name" value="Rrn7_cyclin_C"/>
</dbReference>
<dbReference type="GeneID" id="89939361"/>
<evidence type="ECO:0000256" key="10">
    <source>
        <dbReference type="SAM" id="MobiDB-lite"/>
    </source>
</evidence>
<comment type="similarity">
    <text evidence="2">Belongs to the RRN7/TAF1B family.</text>
</comment>
<evidence type="ECO:0000256" key="9">
    <source>
        <dbReference type="ARBA" id="ARBA00023242"/>
    </source>
</evidence>
<keyword evidence="6" id="KW-0805">Transcription regulation</keyword>
<gene>
    <name evidence="14" type="ORF">N656DRAFT_779665</name>
</gene>
<evidence type="ECO:0000256" key="4">
    <source>
        <dbReference type="ARBA" id="ARBA00022771"/>
    </source>
</evidence>
<dbReference type="GO" id="GO:0042790">
    <property type="term" value="P:nucleolar large rRNA transcription by RNA polymerase I"/>
    <property type="evidence" value="ECO:0007669"/>
    <property type="project" value="TreeGrafter"/>
</dbReference>
<keyword evidence="4" id="KW-0863">Zinc-finger</keyword>
<reference evidence="14" key="1">
    <citation type="journal article" date="2023" name="Mol. Phylogenet. Evol.">
        <title>Genome-scale phylogeny and comparative genomics of the fungal order Sordariales.</title>
        <authorList>
            <person name="Hensen N."/>
            <person name="Bonometti L."/>
            <person name="Westerberg I."/>
            <person name="Brannstrom I.O."/>
            <person name="Guillou S."/>
            <person name="Cros-Aarteil S."/>
            <person name="Calhoun S."/>
            <person name="Haridas S."/>
            <person name="Kuo A."/>
            <person name="Mondo S."/>
            <person name="Pangilinan J."/>
            <person name="Riley R."/>
            <person name="LaButti K."/>
            <person name="Andreopoulos B."/>
            <person name="Lipzen A."/>
            <person name="Chen C."/>
            <person name="Yan M."/>
            <person name="Daum C."/>
            <person name="Ng V."/>
            <person name="Clum A."/>
            <person name="Steindorff A."/>
            <person name="Ohm R.A."/>
            <person name="Martin F."/>
            <person name="Silar P."/>
            <person name="Natvig D.O."/>
            <person name="Lalanne C."/>
            <person name="Gautier V."/>
            <person name="Ament-Velasquez S.L."/>
            <person name="Kruys A."/>
            <person name="Hutchinson M.I."/>
            <person name="Powell A.J."/>
            <person name="Barry K."/>
            <person name="Miller A.N."/>
            <person name="Grigoriev I.V."/>
            <person name="Debuchy R."/>
            <person name="Gladieux P."/>
            <person name="Hiltunen Thoren M."/>
            <person name="Johannesson H."/>
        </authorList>
    </citation>
    <scope>NUCLEOTIDE SEQUENCE</scope>
    <source>
        <strain evidence="14">CBS 508.74</strain>
    </source>
</reference>
<organism evidence="14 15">
    <name type="scientific">Canariomyces notabilis</name>
    <dbReference type="NCBI Taxonomy" id="2074819"/>
    <lineage>
        <taxon>Eukaryota</taxon>
        <taxon>Fungi</taxon>
        <taxon>Dikarya</taxon>
        <taxon>Ascomycota</taxon>
        <taxon>Pezizomycotina</taxon>
        <taxon>Sordariomycetes</taxon>
        <taxon>Sordariomycetidae</taxon>
        <taxon>Sordariales</taxon>
        <taxon>Chaetomiaceae</taxon>
        <taxon>Canariomyces</taxon>
    </lineage>
</organism>
<dbReference type="GO" id="GO:0008270">
    <property type="term" value="F:zinc ion binding"/>
    <property type="evidence" value="ECO:0007669"/>
    <property type="project" value="UniProtKB-KW"/>
</dbReference>
<evidence type="ECO:0000259" key="12">
    <source>
        <dbReference type="Pfam" id="PF20644"/>
    </source>
</evidence>
<dbReference type="Pfam" id="PF20644">
    <property type="entry name" value="Rrn7_cyclin_N"/>
    <property type="match status" value="1"/>
</dbReference>
<keyword evidence="15" id="KW-1185">Reference proteome</keyword>
<dbReference type="GO" id="GO:0070860">
    <property type="term" value="C:RNA polymerase I core factor complex"/>
    <property type="evidence" value="ECO:0007669"/>
    <property type="project" value="InterPro"/>
</dbReference>
<comment type="subcellular location">
    <subcellularLocation>
        <location evidence="1">Nucleus</location>
        <location evidence="1">Nucleolus</location>
    </subcellularLocation>
</comment>
<keyword evidence="8" id="KW-0804">Transcription</keyword>
<evidence type="ECO:0008006" key="16">
    <source>
        <dbReference type="Google" id="ProtNLM"/>
    </source>
</evidence>
<dbReference type="InterPro" id="IPR048540">
    <property type="entry name" value="Rrn7_cyclin_N"/>
</dbReference>
<dbReference type="Pfam" id="PF11781">
    <property type="entry name" value="Zn_ribbon_RRN7"/>
    <property type="match status" value="1"/>
</dbReference>
<evidence type="ECO:0000256" key="7">
    <source>
        <dbReference type="ARBA" id="ARBA00023125"/>
    </source>
</evidence>
<keyword evidence="7" id="KW-0238">DNA-binding</keyword>
<reference evidence="14" key="2">
    <citation type="submission" date="2023-05" db="EMBL/GenBank/DDBJ databases">
        <authorList>
            <consortium name="Lawrence Berkeley National Laboratory"/>
            <person name="Steindorff A."/>
            <person name="Hensen N."/>
            <person name="Bonometti L."/>
            <person name="Westerberg I."/>
            <person name="Brannstrom I.O."/>
            <person name="Guillou S."/>
            <person name="Cros-Aarteil S."/>
            <person name="Calhoun S."/>
            <person name="Haridas S."/>
            <person name="Kuo A."/>
            <person name="Mondo S."/>
            <person name="Pangilinan J."/>
            <person name="Riley R."/>
            <person name="Labutti K."/>
            <person name="Andreopoulos B."/>
            <person name="Lipzen A."/>
            <person name="Chen C."/>
            <person name="Yanf M."/>
            <person name="Daum C."/>
            <person name="Ng V."/>
            <person name="Clum A."/>
            <person name="Ohm R."/>
            <person name="Martin F."/>
            <person name="Silar P."/>
            <person name="Natvig D."/>
            <person name="Lalanne C."/>
            <person name="Gautier V."/>
            <person name="Ament-Velasquez S.L."/>
            <person name="Kruys A."/>
            <person name="Hutchinson M.I."/>
            <person name="Powell A.J."/>
            <person name="Barry K."/>
            <person name="Miller A.N."/>
            <person name="Grigoriev I.V."/>
            <person name="Debuchy R."/>
            <person name="Gladieux P."/>
            <person name="Thoren M.H."/>
            <person name="Johannesson H."/>
        </authorList>
    </citation>
    <scope>NUCLEOTIDE SEQUENCE</scope>
    <source>
        <strain evidence="14">CBS 508.74</strain>
    </source>
</reference>
<proteinExistence type="inferred from homology"/>
<dbReference type="RefSeq" id="XP_064669734.1">
    <property type="nucleotide sequence ID" value="XM_064815236.1"/>
</dbReference>
<dbReference type="InterPro" id="IPR033599">
    <property type="entry name" value="TAF1B/Rrn7"/>
</dbReference>
<dbReference type="PANTHER" id="PTHR31576">
    <property type="entry name" value="TATA BOX-BINDING PROTEIN-ASSOCIATED FACTOR RNA POLYMERASE I SUBUNIT B"/>
    <property type="match status" value="1"/>
</dbReference>
<evidence type="ECO:0000313" key="14">
    <source>
        <dbReference type="EMBL" id="KAK4112164.1"/>
    </source>
</evidence>
<evidence type="ECO:0000256" key="2">
    <source>
        <dbReference type="ARBA" id="ARBA00006899"/>
    </source>
</evidence>
<protein>
    <recommendedName>
        <fullName evidence="16">RRN7-type domain-containing protein</fullName>
    </recommendedName>
</protein>
<dbReference type="EMBL" id="MU853343">
    <property type="protein sequence ID" value="KAK4112164.1"/>
    <property type="molecule type" value="Genomic_DNA"/>
</dbReference>
<evidence type="ECO:0000256" key="3">
    <source>
        <dbReference type="ARBA" id="ARBA00022723"/>
    </source>
</evidence>
<feature type="compositionally biased region" description="Gly residues" evidence="10">
    <location>
        <begin position="147"/>
        <end position="163"/>
    </location>
</feature>
<dbReference type="Pfam" id="PF20645">
    <property type="entry name" value="Rrn7_cyclin_C"/>
    <property type="match status" value="1"/>
</dbReference>
<keyword evidence="5" id="KW-0862">Zinc</keyword>
<keyword evidence="3" id="KW-0479">Metal-binding</keyword>
<evidence type="ECO:0000256" key="6">
    <source>
        <dbReference type="ARBA" id="ARBA00023015"/>
    </source>
</evidence>
<sequence length="576" mass="65788">MAPRRHHRFPRGETCSECPARKWYLENGRRYCENGHQVEGYVQFDVDEDDNFGKSGRVARKKKEARQAERKHLTGNEARELYLECLQLLLRKQVAWLVRQKGLHPELESVCRDLWYLRVRLFPGLGKNAKDKGKGKGKGKGTDDGVDGGGKASQSSGGSGGASVAGSDSDAAAGLAMFSSQSAAAEEFLASGNESGVSGGGTKRSRSWAGEIWPLPGAIDTLALVYLGCLLRQEPVRIGDLFRWARNNQIPFLGAIDYVPKEWRDRLPGWAQHALLTRYARFHGGELHRAVADLMLGYKENHRLIFPAVPAPTLLFLYIRDLALPPEVHQFAQKLCRLLKMSLSFPTRDPPPTRYMLLDLPEVLLVASLVVATKHLYPLDGIQRFPRDEDDPLCLKMDWAVWVSEFARQPEKKPGRLEYERLNSEEIWSMSKEEVNEFLNWFQETQVEKNRPDETEVDRLFPLHDIPPLPQVQDLSQEEVEARIWKVQSSMIRVSPRPDPDEDVKRLGFDYPLNRYPEELEGPARRFYEVTAEVAGLSLQRLLRAVYGLEQLLYEWQRREKRRLRDEFPGNDVMGE</sequence>
<evidence type="ECO:0000259" key="11">
    <source>
        <dbReference type="Pfam" id="PF11781"/>
    </source>
</evidence>
<name>A0AAN6YSR8_9PEZI</name>
<feature type="domain" description="Rrn7/TAF1B C-terminal cyclin" evidence="13">
    <location>
        <begin position="282"/>
        <end position="445"/>
    </location>
</feature>
<dbReference type="AlphaFoldDB" id="A0AAN6YSR8"/>
<dbReference type="GO" id="GO:0001164">
    <property type="term" value="F:RNA polymerase I core promoter sequence-specific DNA binding"/>
    <property type="evidence" value="ECO:0007669"/>
    <property type="project" value="InterPro"/>
</dbReference>
<comment type="caution">
    <text evidence="14">The sequence shown here is derived from an EMBL/GenBank/DDBJ whole genome shotgun (WGS) entry which is preliminary data.</text>
</comment>
<feature type="region of interest" description="Disordered" evidence="10">
    <location>
        <begin position="128"/>
        <end position="165"/>
    </location>
</feature>
<evidence type="ECO:0000259" key="13">
    <source>
        <dbReference type="Pfam" id="PF20645"/>
    </source>
</evidence>
<evidence type="ECO:0000256" key="8">
    <source>
        <dbReference type="ARBA" id="ARBA00023163"/>
    </source>
</evidence>
<evidence type="ECO:0000256" key="1">
    <source>
        <dbReference type="ARBA" id="ARBA00004604"/>
    </source>
</evidence>
<feature type="domain" description="Rrn7/TAF1B N-terminal cyclin" evidence="12">
    <location>
        <begin position="86"/>
        <end position="261"/>
    </location>
</feature>
<evidence type="ECO:0000256" key="5">
    <source>
        <dbReference type="ARBA" id="ARBA00022833"/>
    </source>
</evidence>
<accession>A0AAN6YSR8</accession>
<dbReference type="Proteomes" id="UP001302812">
    <property type="component" value="Unassembled WGS sequence"/>
</dbReference>
<dbReference type="InterPro" id="IPR021752">
    <property type="entry name" value="TF_Rrn7_Zf"/>
</dbReference>
<dbReference type="PANTHER" id="PTHR31576:SF2">
    <property type="entry name" value="TATA BOX-BINDING PROTEIN-ASSOCIATED FACTOR RNA POLYMERASE I SUBUNIT B"/>
    <property type="match status" value="1"/>
</dbReference>
<feature type="domain" description="RRN7-type" evidence="11">
    <location>
        <begin position="10"/>
        <end position="40"/>
    </location>
</feature>